<evidence type="ECO:0000313" key="2">
    <source>
        <dbReference type="EMBL" id="MCP2267739.1"/>
    </source>
</evidence>
<evidence type="ECO:0000313" key="3">
    <source>
        <dbReference type="Proteomes" id="UP001205185"/>
    </source>
</evidence>
<proteinExistence type="predicted"/>
<sequence>MLLEVELRQVTLRFKKSSRSGSHTNCVEVAHTLSHLRDSKNPQGPVLTGDVRALLRSLR</sequence>
<dbReference type="InterPro" id="IPR007278">
    <property type="entry name" value="DUF397"/>
</dbReference>
<feature type="domain" description="DUF397" evidence="1">
    <location>
        <begin position="13"/>
        <end position="48"/>
    </location>
</feature>
<dbReference type="Proteomes" id="UP001205185">
    <property type="component" value="Unassembled WGS sequence"/>
</dbReference>
<organism evidence="2 3">
    <name type="scientific">Actinokineospora diospyrosa</name>
    <dbReference type="NCBI Taxonomy" id="103728"/>
    <lineage>
        <taxon>Bacteria</taxon>
        <taxon>Bacillati</taxon>
        <taxon>Actinomycetota</taxon>
        <taxon>Actinomycetes</taxon>
        <taxon>Pseudonocardiales</taxon>
        <taxon>Pseudonocardiaceae</taxon>
        <taxon>Actinokineospora</taxon>
    </lineage>
</organism>
<dbReference type="RefSeq" id="WP_308210820.1">
    <property type="nucleotide sequence ID" value="NZ_JAMTCO010000001.1"/>
</dbReference>
<name>A0ABT1I593_9PSEU</name>
<evidence type="ECO:0000259" key="1">
    <source>
        <dbReference type="Pfam" id="PF04149"/>
    </source>
</evidence>
<dbReference type="EMBL" id="JAMTCO010000001">
    <property type="protein sequence ID" value="MCP2267739.1"/>
    <property type="molecule type" value="Genomic_DNA"/>
</dbReference>
<protein>
    <recommendedName>
        <fullName evidence="1">DUF397 domain-containing protein</fullName>
    </recommendedName>
</protein>
<dbReference type="Pfam" id="PF04149">
    <property type="entry name" value="DUF397"/>
    <property type="match status" value="1"/>
</dbReference>
<gene>
    <name evidence="2" type="ORF">LV75_000221</name>
</gene>
<keyword evidence="3" id="KW-1185">Reference proteome</keyword>
<accession>A0ABT1I593</accession>
<reference evidence="2 3" key="1">
    <citation type="submission" date="2022-06" db="EMBL/GenBank/DDBJ databases">
        <title>Genomic Encyclopedia of Archaeal and Bacterial Type Strains, Phase II (KMG-II): from individual species to whole genera.</title>
        <authorList>
            <person name="Goeker M."/>
        </authorList>
    </citation>
    <scope>NUCLEOTIDE SEQUENCE [LARGE SCALE GENOMIC DNA]</scope>
    <source>
        <strain evidence="2 3">DSM 44255</strain>
    </source>
</reference>
<comment type="caution">
    <text evidence="2">The sequence shown here is derived from an EMBL/GenBank/DDBJ whole genome shotgun (WGS) entry which is preliminary data.</text>
</comment>